<name>A0AAV2C945_9ROSI</name>
<dbReference type="AlphaFoldDB" id="A0AAV2C945"/>
<dbReference type="PROSITE" id="PS51257">
    <property type="entry name" value="PROKAR_LIPOPROTEIN"/>
    <property type="match status" value="1"/>
</dbReference>
<protein>
    <submittedName>
        <fullName evidence="1">Uncharacterized protein</fullName>
    </submittedName>
</protein>
<organism evidence="1 2">
    <name type="scientific">Linum trigynum</name>
    <dbReference type="NCBI Taxonomy" id="586398"/>
    <lineage>
        <taxon>Eukaryota</taxon>
        <taxon>Viridiplantae</taxon>
        <taxon>Streptophyta</taxon>
        <taxon>Embryophyta</taxon>
        <taxon>Tracheophyta</taxon>
        <taxon>Spermatophyta</taxon>
        <taxon>Magnoliopsida</taxon>
        <taxon>eudicotyledons</taxon>
        <taxon>Gunneridae</taxon>
        <taxon>Pentapetalae</taxon>
        <taxon>rosids</taxon>
        <taxon>fabids</taxon>
        <taxon>Malpighiales</taxon>
        <taxon>Linaceae</taxon>
        <taxon>Linum</taxon>
    </lineage>
</organism>
<sequence length="81" mass="8918">MRVTRPGTMQSWLAASTIASSGSPFPIGLGCYTNNKIKPNNERSIEVDGAMEGASFNCSVPLGWKWHNQSKGLWDMRKTSE</sequence>
<accession>A0AAV2C945</accession>
<reference evidence="1 2" key="1">
    <citation type="submission" date="2024-04" db="EMBL/GenBank/DDBJ databases">
        <authorList>
            <person name="Fracassetti M."/>
        </authorList>
    </citation>
    <scope>NUCLEOTIDE SEQUENCE [LARGE SCALE GENOMIC DNA]</scope>
</reference>
<dbReference type="EMBL" id="OZ034813">
    <property type="protein sequence ID" value="CAL1353004.1"/>
    <property type="molecule type" value="Genomic_DNA"/>
</dbReference>
<keyword evidence="2" id="KW-1185">Reference proteome</keyword>
<dbReference type="Proteomes" id="UP001497516">
    <property type="component" value="Chromosome 1"/>
</dbReference>
<evidence type="ECO:0000313" key="2">
    <source>
        <dbReference type="Proteomes" id="UP001497516"/>
    </source>
</evidence>
<proteinExistence type="predicted"/>
<evidence type="ECO:0000313" key="1">
    <source>
        <dbReference type="EMBL" id="CAL1353004.1"/>
    </source>
</evidence>
<gene>
    <name evidence="1" type="ORF">LTRI10_LOCUS933</name>
</gene>